<dbReference type="EMBL" id="CP126116">
    <property type="protein sequence ID" value="WHZ56082.1"/>
    <property type="molecule type" value="Genomic_DNA"/>
</dbReference>
<organism evidence="1 2">
    <name type="scientific">Metabacillus hrfriensis</name>
    <dbReference type="NCBI Taxonomy" id="3048891"/>
    <lineage>
        <taxon>Bacteria</taxon>
        <taxon>Bacillati</taxon>
        <taxon>Bacillota</taxon>
        <taxon>Bacilli</taxon>
        <taxon>Bacillales</taxon>
        <taxon>Bacillaceae</taxon>
        <taxon>Metabacillus</taxon>
    </lineage>
</organism>
<accession>A0ACD4R6I9</accession>
<name>A0ACD4R6I9_9BACI</name>
<protein>
    <submittedName>
        <fullName evidence="1">Phosphotransferase</fullName>
    </submittedName>
</protein>
<keyword evidence="2" id="KW-1185">Reference proteome</keyword>
<proteinExistence type="predicted"/>
<gene>
    <name evidence="1" type="ORF">QLQ22_15360</name>
</gene>
<reference evidence="2" key="1">
    <citation type="journal article" date="2025" name="Aquaculture">
        <title>Assessment of the bioflocculant production and safety properties of Metabacillus hrfriensis sp. nov. based on phenotypic and whole-genome sequencing analysis.</title>
        <authorList>
            <person name="Zhang R."/>
            <person name="Zhao Z."/>
            <person name="Luo L."/>
            <person name="Wang S."/>
            <person name="Guo K."/>
            <person name="Xu W."/>
        </authorList>
    </citation>
    <scope>NUCLEOTIDE SEQUENCE [LARGE SCALE GENOMIC DNA]</scope>
    <source>
        <strain evidence="2">CT-WN-B3</strain>
    </source>
</reference>
<sequence>MRGLLDAALLILNIDKNDIEILGEGIGSLVIEQKDGTLFRIAKNMETARQYTKEFHMLPQIRPFLDIEIPLPIIYMVNPSIHPSGIMGYKKLKGTPLNPDLLISKKRNIIAKQLAEFIIKLHKIPIGMLDCNFQQESNNKSHIKILREDTQEILNQVLTVKEQHKMAKWWEEALEDSTFFSHHFVLCHGDLWYENILVDDLCSGITGIIDFSNMTIGDPAKDLATQGYMGEEFYNQILSEYKHSFPEDTTIEHRVKRHQGLRELDGLRYAIKHDNSEIEDSFSKIRNVIFESNVF</sequence>
<evidence type="ECO:0000313" key="1">
    <source>
        <dbReference type="EMBL" id="WHZ56082.1"/>
    </source>
</evidence>
<dbReference type="Proteomes" id="UP001226091">
    <property type="component" value="Chromosome"/>
</dbReference>
<evidence type="ECO:0000313" key="2">
    <source>
        <dbReference type="Proteomes" id="UP001226091"/>
    </source>
</evidence>